<proteinExistence type="predicted"/>
<accession>A0ABW4D1Z1</accession>
<organism evidence="1 2">
    <name type="scientific">Levilactobacillus lanxiensis</name>
    <dbReference type="NCBI Taxonomy" id="2799568"/>
    <lineage>
        <taxon>Bacteria</taxon>
        <taxon>Bacillati</taxon>
        <taxon>Bacillota</taxon>
        <taxon>Bacilli</taxon>
        <taxon>Lactobacillales</taxon>
        <taxon>Lactobacillaceae</taxon>
        <taxon>Levilactobacillus</taxon>
    </lineage>
</organism>
<dbReference type="EMBL" id="JBHTOD010000001">
    <property type="protein sequence ID" value="MFD1454148.1"/>
    <property type="molecule type" value="Genomic_DNA"/>
</dbReference>
<reference evidence="2" key="1">
    <citation type="journal article" date="2019" name="Int. J. Syst. Evol. Microbiol.">
        <title>The Global Catalogue of Microorganisms (GCM) 10K type strain sequencing project: providing services to taxonomists for standard genome sequencing and annotation.</title>
        <authorList>
            <consortium name="The Broad Institute Genomics Platform"/>
            <consortium name="The Broad Institute Genome Sequencing Center for Infectious Disease"/>
            <person name="Wu L."/>
            <person name="Ma J."/>
        </authorList>
    </citation>
    <scope>NUCLEOTIDE SEQUENCE [LARGE SCALE GENOMIC DNA]</scope>
    <source>
        <strain evidence="2">CCM 8979</strain>
    </source>
</reference>
<gene>
    <name evidence="1" type="ORF">ACFQ44_00470</name>
</gene>
<name>A0ABW4D1Z1_9LACO</name>
<keyword evidence="2" id="KW-1185">Reference proteome</keyword>
<dbReference type="RefSeq" id="WP_203642662.1">
    <property type="nucleotide sequence ID" value="NZ_BOLN01000001.1"/>
</dbReference>
<sequence length="102" mass="11809">MAHSIRGLQTTQTVVTQPVQWQLLLLLAAGPQSMRMIWQRLNGKQRWSCWCGLWRLQRRQLVMFHVKQRRWALTPAGETLRPILTAIQKCTATQKGGKSDDL</sequence>
<dbReference type="SUPFAM" id="SSF46785">
    <property type="entry name" value="Winged helix' DNA-binding domain"/>
    <property type="match status" value="1"/>
</dbReference>
<evidence type="ECO:0000313" key="1">
    <source>
        <dbReference type="EMBL" id="MFD1454148.1"/>
    </source>
</evidence>
<evidence type="ECO:0000313" key="2">
    <source>
        <dbReference type="Proteomes" id="UP001597189"/>
    </source>
</evidence>
<dbReference type="Proteomes" id="UP001597189">
    <property type="component" value="Unassembled WGS sequence"/>
</dbReference>
<evidence type="ECO:0008006" key="3">
    <source>
        <dbReference type="Google" id="ProtNLM"/>
    </source>
</evidence>
<dbReference type="InterPro" id="IPR036390">
    <property type="entry name" value="WH_DNA-bd_sf"/>
</dbReference>
<protein>
    <recommendedName>
        <fullName evidence="3">HTH hxlR-type domain-containing protein</fullName>
    </recommendedName>
</protein>
<comment type="caution">
    <text evidence="1">The sequence shown here is derived from an EMBL/GenBank/DDBJ whole genome shotgun (WGS) entry which is preliminary data.</text>
</comment>